<name>A0A4Z2HVT1_9TELE</name>
<organism evidence="2 3">
    <name type="scientific">Liparis tanakae</name>
    <name type="common">Tanaka's snailfish</name>
    <dbReference type="NCBI Taxonomy" id="230148"/>
    <lineage>
        <taxon>Eukaryota</taxon>
        <taxon>Metazoa</taxon>
        <taxon>Chordata</taxon>
        <taxon>Craniata</taxon>
        <taxon>Vertebrata</taxon>
        <taxon>Euteleostomi</taxon>
        <taxon>Actinopterygii</taxon>
        <taxon>Neopterygii</taxon>
        <taxon>Teleostei</taxon>
        <taxon>Neoteleostei</taxon>
        <taxon>Acanthomorphata</taxon>
        <taxon>Eupercaria</taxon>
        <taxon>Perciformes</taxon>
        <taxon>Cottioidei</taxon>
        <taxon>Cottales</taxon>
        <taxon>Liparidae</taxon>
        <taxon>Liparis</taxon>
    </lineage>
</organism>
<comment type="caution">
    <text evidence="2">The sequence shown here is derived from an EMBL/GenBank/DDBJ whole genome shotgun (WGS) entry which is preliminary data.</text>
</comment>
<proteinExistence type="predicted"/>
<sequence length="92" mass="10169">MNIQETSSDAHLADTCLSQPRASEGLTCLNASSLLWSVGWTLFAFSDSRSFFNLASSSLTANTRNTQAMANSTSIRMNSRTKNWSKSRFKPQ</sequence>
<evidence type="ECO:0000313" key="3">
    <source>
        <dbReference type="Proteomes" id="UP000314294"/>
    </source>
</evidence>
<gene>
    <name evidence="2" type="ORF">EYF80_020656</name>
</gene>
<feature type="region of interest" description="Disordered" evidence="1">
    <location>
        <begin position="71"/>
        <end position="92"/>
    </location>
</feature>
<dbReference type="Proteomes" id="UP000314294">
    <property type="component" value="Unassembled WGS sequence"/>
</dbReference>
<accession>A0A4Z2HVT1</accession>
<dbReference type="AlphaFoldDB" id="A0A4Z2HVT1"/>
<feature type="compositionally biased region" description="Polar residues" evidence="1">
    <location>
        <begin position="71"/>
        <end position="82"/>
    </location>
</feature>
<keyword evidence="3" id="KW-1185">Reference proteome</keyword>
<dbReference type="EMBL" id="SRLO01000180">
    <property type="protein sequence ID" value="TNN69073.1"/>
    <property type="molecule type" value="Genomic_DNA"/>
</dbReference>
<protein>
    <submittedName>
        <fullName evidence="2">Uncharacterized protein</fullName>
    </submittedName>
</protein>
<evidence type="ECO:0000256" key="1">
    <source>
        <dbReference type="SAM" id="MobiDB-lite"/>
    </source>
</evidence>
<reference evidence="2 3" key="1">
    <citation type="submission" date="2019-03" db="EMBL/GenBank/DDBJ databases">
        <title>First draft genome of Liparis tanakae, snailfish: a comprehensive survey of snailfish specific genes.</title>
        <authorList>
            <person name="Kim W."/>
            <person name="Song I."/>
            <person name="Jeong J.-H."/>
            <person name="Kim D."/>
            <person name="Kim S."/>
            <person name="Ryu S."/>
            <person name="Song J.Y."/>
            <person name="Lee S.K."/>
        </authorList>
    </citation>
    <scope>NUCLEOTIDE SEQUENCE [LARGE SCALE GENOMIC DNA]</scope>
    <source>
        <tissue evidence="2">Muscle</tissue>
    </source>
</reference>
<feature type="compositionally biased region" description="Basic residues" evidence="1">
    <location>
        <begin position="83"/>
        <end position="92"/>
    </location>
</feature>
<evidence type="ECO:0000313" key="2">
    <source>
        <dbReference type="EMBL" id="TNN69073.1"/>
    </source>
</evidence>